<sequence length="413" mass="45107">MQTQQNFSRRGFLKGAVAGGAVMALSSKMAVAEQIMTGRTPTIESIRGAGVAPGIVRMNLNENPIGPSPMAIKAISENMFGINRYGSGEGALVRALAKFDGVRLPTREEAMGGFRDRIKQFVGDREMSDQEMRQIMQMAMSMGMDIGMSGRYMITAGSSHALNLLAMAYFSREGGEIIEASYGYGDVSRTVASYKQMFSVETKAVPAPMTKGYKHDLDAMLGLMTANTKMVVITNPNNPTGTLLTTAEIERFAKRIPESVILVVDEAYIHFAEGDKLPSAISLATSMDNVAVVRTFSKIYAMPAMRLGYAVASDNIRREMEKYNGGGQIGPNKLANVGGAAAASDMDHIHRSREAVFSFKKRCYEEFDKMGLEYLPSQSNFMMVNLGRQAGPIVMELGKRKVNVTMRRDPAFV</sequence>
<dbReference type="InterPro" id="IPR015421">
    <property type="entry name" value="PyrdxlP-dep_Trfase_major"/>
</dbReference>
<dbReference type="InterPro" id="IPR006311">
    <property type="entry name" value="TAT_signal"/>
</dbReference>
<feature type="domain" description="Aminotransferase class I/classII large" evidence="4">
    <location>
        <begin position="154"/>
        <end position="390"/>
    </location>
</feature>
<dbReference type="PANTHER" id="PTHR43643:SF3">
    <property type="entry name" value="HISTIDINOL-PHOSPHATE AMINOTRANSFERASE"/>
    <property type="match status" value="1"/>
</dbReference>
<protein>
    <recommendedName>
        <fullName evidence="4">Aminotransferase class I/classII large domain-containing protein</fullName>
    </recommendedName>
</protein>
<feature type="non-terminal residue" evidence="5">
    <location>
        <position position="413"/>
    </location>
</feature>
<accession>A0A382I2F8</accession>
<keyword evidence="2" id="KW-0808">Transferase</keyword>
<dbReference type="Pfam" id="PF00155">
    <property type="entry name" value="Aminotran_1_2"/>
    <property type="match status" value="1"/>
</dbReference>
<dbReference type="NCBIfam" id="TIGR01409">
    <property type="entry name" value="TAT_signal_seq"/>
    <property type="match status" value="1"/>
</dbReference>
<dbReference type="Gene3D" id="3.40.640.10">
    <property type="entry name" value="Type I PLP-dependent aspartate aminotransferase-like (Major domain)"/>
    <property type="match status" value="2"/>
</dbReference>
<dbReference type="CDD" id="cd00609">
    <property type="entry name" value="AAT_like"/>
    <property type="match status" value="1"/>
</dbReference>
<dbReference type="InterPro" id="IPR015424">
    <property type="entry name" value="PyrdxlP-dep_Trfase"/>
</dbReference>
<evidence type="ECO:0000256" key="2">
    <source>
        <dbReference type="ARBA" id="ARBA00022679"/>
    </source>
</evidence>
<dbReference type="Gene3D" id="3.90.1150.10">
    <property type="entry name" value="Aspartate Aminotransferase, domain 1"/>
    <property type="match status" value="2"/>
</dbReference>
<dbReference type="InterPro" id="IPR050106">
    <property type="entry name" value="HistidinolP_aminotransfase"/>
</dbReference>
<name>A0A382I2F8_9ZZZZ</name>
<gene>
    <name evidence="5" type="ORF">METZ01_LOCUS246356</name>
</gene>
<evidence type="ECO:0000256" key="3">
    <source>
        <dbReference type="ARBA" id="ARBA00022898"/>
    </source>
</evidence>
<keyword evidence="3" id="KW-0663">Pyridoxal phosphate</keyword>
<dbReference type="EMBL" id="UINC01064642">
    <property type="protein sequence ID" value="SVB93502.1"/>
    <property type="molecule type" value="Genomic_DNA"/>
</dbReference>
<dbReference type="AlphaFoldDB" id="A0A382I2F8"/>
<dbReference type="InterPro" id="IPR015422">
    <property type="entry name" value="PyrdxlP-dep_Trfase_small"/>
</dbReference>
<organism evidence="5">
    <name type="scientific">marine metagenome</name>
    <dbReference type="NCBI Taxonomy" id="408172"/>
    <lineage>
        <taxon>unclassified sequences</taxon>
        <taxon>metagenomes</taxon>
        <taxon>ecological metagenomes</taxon>
    </lineage>
</organism>
<dbReference type="SUPFAM" id="SSF53383">
    <property type="entry name" value="PLP-dependent transferases"/>
    <property type="match status" value="1"/>
</dbReference>
<keyword evidence="1" id="KW-0032">Aminotransferase</keyword>
<evidence type="ECO:0000256" key="1">
    <source>
        <dbReference type="ARBA" id="ARBA00022576"/>
    </source>
</evidence>
<evidence type="ECO:0000313" key="5">
    <source>
        <dbReference type="EMBL" id="SVB93502.1"/>
    </source>
</evidence>
<dbReference type="PANTHER" id="PTHR43643">
    <property type="entry name" value="HISTIDINOL-PHOSPHATE AMINOTRANSFERASE 2"/>
    <property type="match status" value="1"/>
</dbReference>
<evidence type="ECO:0000259" key="4">
    <source>
        <dbReference type="Pfam" id="PF00155"/>
    </source>
</evidence>
<dbReference type="InterPro" id="IPR019546">
    <property type="entry name" value="TAT_signal_bac_arc"/>
</dbReference>
<dbReference type="GO" id="GO:0030170">
    <property type="term" value="F:pyridoxal phosphate binding"/>
    <property type="evidence" value="ECO:0007669"/>
    <property type="project" value="InterPro"/>
</dbReference>
<dbReference type="PROSITE" id="PS51318">
    <property type="entry name" value="TAT"/>
    <property type="match status" value="1"/>
</dbReference>
<dbReference type="Pfam" id="PF10518">
    <property type="entry name" value="TAT_signal"/>
    <property type="match status" value="1"/>
</dbReference>
<reference evidence="5" key="1">
    <citation type="submission" date="2018-05" db="EMBL/GenBank/DDBJ databases">
        <authorList>
            <person name="Lanie J.A."/>
            <person name="Ng W.-L."/>
            <person name="Kazmierczak K.M."/>
            <person name="Andrzejewski T.M."/>
            <person name="Davidsen T.M."/>
            <person name="Wayne K.J."/>
            <person name="Tettelin H."/>
            <person name="Glass J.I."/>
            <person name="Rusch D."/>
            <person name="Podicherti R."/>
            <person name="Tsui H.-C.T."/>
            <person name="Winkler M.E."/>
        </authorList>
    </citation>
    <scope>NUCLEOTIDE SEQUENCE</scope>
</reference>
<dbReference type="GO" id="GO:0008483">
    <property type="term" value="F:transaminase activity"/>
    <property type="evidence" value="ECO:0007669"/>
    <property type="project" value="UniProtKB-KW"/>
</dbReference>
<dbReference type="InterPro" id="IPR004839">
    <property type="entry name" value="Aminotransferase_I/II_large"/>
</dbReference>
<proteinExistence type="predicted"/>